<sequence>MSNHLPEEFDLEEQLLRVANREATRDELDRLNRALTESAELRSRACRFLAHDSLLRDWITESTQAAAIAKALPPKSGALQADPPRPAGRGLATLINQNGMLVAALAASLLAALMVNNLSLRGRVNQLYSTAVVAPGEPLPGVAIAPDPPKKFQLPDGREMVGRVAGLNGVVWTNKDDGLAFGDRVEQGKVIDIKSGVIELLLTTGAKVTVEGPALFEATSALESSLTQGRLAAAAPRGARGYTVLTPTSELVDIGTQFGVVVEQSGNSELHVFDGDVVARNRRGDSTDVLLHAKQNEAMRFDSTGAAPVRFAARERDFVRRITPLYREDELPPIPLTDGLSMWYAADRCGSPAVGDRVSNWRDLLIGENDFSDDAWQFEEGRRPAWVRDGAGRPAIRFNGWSTSLATSPMEPADQQTVFVACVPAPMSYANDHHGQMLYKYGDKPSLELSLMPDLTARGWVWPGPGSANVGAVRSKPVDAQQVTVIGYVYDSGTNRAELWVNGESQGSAEAPLAVHESGRRVLGSHMNLQFEAYFFGYMYEVAVYDTALSGDQMPAMWDYFGKRYPEADE</sequence>
<evidence type="ECO:0000313" key="1">
    <source>
        <dbReference type="EMBL" id="TWT78335.1"/>
    </source>
</evidence>
<evidence type="ECO:0000313" key="2">
    <source>
        <dbReference type="Proteomes" id="UP000318478"/>
    </source>
</evidence>
<gene>
    <name evidence="1" type="ORF">Pla123a_11260</name>
</gene>
<dbReference type="InterPro" id="IPR013320">
    <property type="entry name" value="ConA-like_dom_sf"/>
</dbReference>
<dbReference type="RefSeq" id="WP_146584715.1">
    <property type="nucleotide sequence ID" value="NZ_SJPO01000002.1"/>
</dbReference>
<dbReference type="EMBL" id="SJPO01000002">
    <property type="protein sequence ID" value="TWT78335.1"/>
    <property type="molecule type" value="Genomic_DNA"/>
</dbReference>
<dbReference type="PANTHER" id="PTHR30273:SF2">
    <property type="entry name" value="PROTEIN FECR"/>
    <property type="match status" value="1"/>
</dbReference>
<dbReference type="GO" id="GO:0016989">
    <property type="term" value="F:sigma factor antagonist activity"/>
    <property type="evidence" value="ECO:0007669"/>
    <property type="project" value="TreeGrafter"/>
</dbReference>
<dbReference type="SUPFAM" id="SSF49899">
    <property type="entry name" value="Concanavalin A-like lectins/glucanases"/>
    <property type="match status" value="1"/>
</dbReference>
<dbReference type="Gene3D" id="2.60.120.200">
    <property type="match status" value="1"/>
</dbReference>
<proteinExistence type="predicted"/>
<dbReference type="PANTHER" id="PTHR30273">
    <property type="entry name" value="PERIPLASMIC SIGNAL SENSOR AND SIGMA FACTOR ACTIVATOR FECR-RELATED"/>
    <property type="match status" value="1"/>
</dbReference>
<dbReference type="OrthoDB" id="258532at2"/>
<organism evidence="1 2">
    <name type="scientific">Posidoniimonas polymericola</name>
    <dbReference type="NCBI Taxonomy" id="2528002"/>
    <lineage>
        <taxon>Bacteria</taxon>
        <taxon>Pseudomonadati</taxon>
        <taxon>Planctomycetota</taxon>
        <taxon>Planctomycetia</taxon>
        <taxon>Pirellulales</taxon>
        <taxon>Lacipirellulaceae</taxon>
        <taxon>Posidoniimonas</taxon>
    </lineage>
</organism>
<comment type="caution">
    <text evidence="1">The sequence shown here is derived from an EMBL/GenBank/DDBJ whole genome shotgun (WGS) entry which is preliminary data.</text>
</comment>
<accession>A0A5C5YTM9</accession>
<reference evidence="1 2" key="1">
    <citation type="submission" date="2019-02" db="EMBL/GenBank/DDBJ databases">
        <title>Deep-cultivation of Planctomycetes and their phenomic and genomic characterization uncovers novel biology.</title>
        <authorList>
            <person name="Wiegand S."/>
            <person name="Jogler M."/>
            <person name="Boedeker C."/>
            <person name="Pinto D."/>
            <person name="Vollmers J."/>
            <person name="Rivas-Marin E."/>
            <person name="Kohn T."/>
            <person name="Peeters S.H."/>
            <person name="Heuer A."/>
            <person name="Rast P."/>
            <person name="Oberbeckmann S."/>
            <person name="Bunk B."/>
            <person name="Jeske O."/>
            <person name="Meyerdierks A."/>
            <person name="Storesund J.E."/>
            <person name="Kallscheuer N."/>
            <person name="Luecker S."/>
            <person name="Lage O.M."/>
            <person name="Pohl T."/>
            <person name="Merkel B.J."/>
            <person name="Hornburger P."/>
            <person name="Mueller R.-W."/>
            <person name="Bruemmer F."/>
            <person name="Labrenz M."/>
            <person name="Spormann A.M."/>
            <person name="Op Den Camp H."/>
            <person name="Overmann J."/>
            <person name="Amann R."/>
            <person name="Jetten M.S.M."/>
            <person name="Mascher T."/>
            <person name="Medema M.H."/>
            <person name="Devos D.P."/>
            <person name="Kaster A.-K."/>
            <person name="Ovreas L."/>
            <person name="Rohde M."/>
            <person name="Galperin M.Y."/>
            <person name="Jogler C."/>
        </authorList>
    </citation>
    <scope>NUCLEOTIDE SEQUENCE [LARGE SCALE GENOMIC DNA]</scope>
    <source>
        <strain evidence="1 2">Pla123a</strain>
    </source>
</reference>
<name>A0A5C5YTM9_9BACT</name>
<protein>
    <submittedName>
        <fullName evidence="1">FecR protein</fullName>
    </submittedName>
</protein>
<dbReference type="Proteomes" id="UP000318478">
    <property type="component" value="Unassembled WGS sequence"/>
</dbReference>
<dbReference type="AlphaFoldDB" id="A0A5C5YTM9"/>
<dbReference type="InterPro" id="IPR012373">
    <property type="entry name" value="Ferrdict_sens_TM"/>
</dbReference>
<dbReference type="Pfam" id="PF13385">
    <property type="entry name" value="Laminin_G_3"/>
    <property type="match status" value="1"/>
</dbReference>
<keyword evidence="2" id="KW-1185">Reference proteome</keyword>